<dbReference type="Proteomes" id="UP000630923">
    <property type="component" value="Unassembled WGS sequence"/>
</dbReference>
<keyword evidence="3" id="KW-0131">Cell cycle</keyword>
<proteinExistence type="predicted"/>
<dbReference type="Gene3D" id="3.40.50.300">
    <property type="entry name" value="P-loop containing nucleotide triphosphate hydrolases"/>
    <property type="match status" value="1"/>
</dbReference>
<reference evidence="3" key="2">
    <citation type="submission" date="2020-09" db="EMBL/GenBank/DDBJ databases">
        <authorList>
            <person name="Sun Q."/>
            <person name="Kim S."/>
        </authorList>
    </citation>
    <scope>NUCLEOTIDE SEQUENCE</scope>
    <source>
        <strain evidence="3">KCTC 42590</strain>
    </source>
</reference>
<evidence type="ECO:0000313" key="4">
    <source>
        <dbReference type="Proteomes" id="UP000630923"/>
    </source>
</evidence>
<name>A0A919E724_9PROT</name>
<evidence type="ECO:0000256" key="1">
    <source>
        <dbReference type="ARBA" id="ARBA00022741"/>
    </source>
</evidence>
<dbReference type="GO" id="GO:0005524">
    <property type="term" value="F:ATP binding"/>
    <property type="evidence" value="ECO:0007669"/>
    <property type="project" value="UniProtKB-KW"/>
</dbReference>
<sequence length="401" mass="45333">MTENQKNLGPRAAYNRMVEDGEIKPDAEQLRVIDQFERLYSELLDYPEVSSKGPGLSIKSWRLSTLFRWTGGDRKPPKGLYIYGGVGRGKSMLMDLFHDVAPVKSKKRIHFHEFMLDVHARLKEWRSLDAKGRVARGGRASEDDPIPPVAHQIATEATLLCFDEMQVTDIADAMVLSRLFKELFERGVVVVTTSNRVPDDLYKDGLNRQLFLPFIGMIKDTLDIVPLDGPTDYRLDRLKGVTTYHTPINAETTAKLSEAFFRLTDRNVEDRDKVPSEELEVQGRTLFVPKSARGVAVFSFKRLCANALGAADYLTIARHYHTVILVAIPRMGPQNRNEAKRFVTLIDALYEQGVKLLCSAEAEPADLYTFGDGAFEFERTVSRLMEMQSLDYLARGHGEDV</sequence>
<protein>
    <submittedName>
        <fullName evidence="3">Cell division protein ZapE</fullName>
    </submittedName>
</protein>
<dbReference type="PANTHER" id="PTHR12169:SF6">
    <property type="entry name" value="AFG1-LIKE ATPASE"/>
    <property type="match status" value="1"/>
</dbReference>
<keyword evidence="4" id="KW-1185">Reference proteome</keyword>
<dbReference type="EMBL" id="BNCI01000001">
    <property type="protein sequence ID" value="GHF19626.1"/>
    <property type="molecule type" value="Genomic_DNA"/>
</dbReference>
<reference evidence="3" key="1">
    <citation type="journal article" date="2014" name="Int. J. Syst. Evol. Microbiol.">
        <title>Complete genome sequence of Corynebacterium casei LMG S-19264T (=DSM 44701T), isolated from a smear-ripened cheese.</title>
        <authorList>
            <consortium name="US DOE Joint Genome Institute (JGI-PGF)"/>
            <person name="Walter F."/>
            <person name="Albersmeier A."/>
            <person name="Kalinowski J."/>
            <person name="Ruckert C."/>
        </authorList>
    </citation>
    <scope>NUCLEOTIDE SEQUENCE</scope>
    <source>
        <strain evidence="3">KCTC 42590</strain>
    </source>
</reference>
<dbReference type="GO" id="GO:0051301">
    <property type="term" value="P:cell division"/>
    <property type="evidence" value="ECO:0007669"/>
    <property type="project" value="UniProtKB-KW"/>
</dbReference>
<dbReference type="PANTHER" id="PTHR12169">
    <property type="entry name" value="ATPASE N2B"/>
    <property type="match status" value="1"/>
</dbReference>
<dbReference type="Pfam" id="PF03969">
    <property type="entry name" value="AFG1_ATPase"/>
    <property type="match status" value="1"/>
</dbReference>
<evidence type="ECO:0000313" key="3">
    <source>
        <dbReference type="EMBL" id="GHF19626.1"/>
    </source>
</evidence>
<comment type="caution">
    <text evidence="3">The sequence shown here is derived from an EMBL/GenBank/DDBJ whole genome shotgun (WGS) entry which is preliminary data.</text>
</comment>
<dbReference type="GO" id="GO:0005737">
    <property type="term" value="C:cytoplasm"/>
    <property type="evidence" value="ECO:0007669"/>
    <property type="project" value="TreeGrafter"/>
</dbReference>
<dbReference type="GO" id="GO:0016887">
    <property type="term" value="F:ATP hydrolysis activity"/>
    <property type="evidence" value="ECO:0007669"/>
    <property type="project" value="InterPro"/>
</dbReference>
<dbReference type="NCBIfam" id="NF040713">
    <property type="entry name" value="ZapE"/>
    <property type="match status" value="1"/>
</dbReference>
<keyword evidence="2" id="KW-0067">ATP-binding</keyword>
<keyword evidence="1" id="KW-0547">Nucleotide-binding</keyword>
<dbReference type="InterPro" id="IPR027417">
    <property type="entry name" value="P-loop_NTPase"/>
</dbReference>
<gene>
    <name evidence="3" type="ORF">GCM10017044_12940</name>
</gene>
<dbReference type="AlphaFoldDB" id="A0A919E724"/>
<keyword evidence="3" id="KW-0132">Cell division</keyword>
<organism evidence="3 4">
    <name type="scientific">Kordiimonas sediminis</name>
    <dbReference type="NCBI Taxonomy" id="1735581"/>
    <lineage>
        <taxon>Bacteria</taxon>
        <taxon>Pseudomonadati</taxon>
        <taxon>Pseudomonadota</taxon>
        <taxon>Alphaproteobacteria</taxon>
        <taxon>Kordiimonadales</taxon>
        <taxon>Kordiimonadaceae</taxon>
        <taxon>Kordiimonas</taxon>
    </lineage>
</organism>
<evidence type="ECO:0000256" key="2">
    <source>
        <dbReference type="ARBA" id="ARBA00022840"/>
    </source>
</evidence>
<dbReference type="SUPFAM" id="SSF52540">
    <property type="entry name" value="P-loop containing nucleoside triphosphate hydrolases"/>
    <property type="match status" value="1"/>
</dbReference>
<accession>A0A919E724</accession>
<dbReference type="InterPro" id="IPR005654">
    <property type="entry name" value="ATPase_AFG1-like"/>
</dbReference>
<dbReference type="RefSeq" id="WP_191251015.1">
    <property type="nucleotide sequence ID" value="NZ_BNCI01000001.1"/>
</dbReference>